<dbReference type="WBParaSite" id="jg22812">
    <property type="protein sequence ID" value="jg22812"/>
    <property type="gene ID" value="jg22812"/>
</dbReference>
<dbReference type="Proteomes" id="UP000887574">
    <property type="component" value="Unplaced"/>
</dbReference>
<accession>A0A915DRA0</accession>
<keyword evidence="1" id="KW-1185">Reference proteome</keyword>
<proteinExistence type="predicted"/>
<reference evidence="2" key="1">
    <citation type="submission" date="2022-11" db="UniProtKB">
        <authorList>
            <consortium name="WormBaseParasite"/>
        </authorList>
    </citation>
    <scope>IDENTIFICATION</scope>
</reference>
<evidence type="ECO:0000313" key="1">
    <source>
        <dbReference type="Proteomes" id="UP000887574"/>
    </source>
</evidence>
<name>A0A915DRA0_9BILA</name>
<sequence length="86" mass="9472">MIILGTNLSDHYKAHYKPSQVITIVGVITISGDHYIETGLYYHLGSTTWIPPPDHHRMGTITHSPGMSTLPRGIPTPLPYLATHLA</sequence>
<organism evidence="1 2">
    <name type="scientific">Ditylenchus dipsaci</name>
    <dbReference type="NCBI Taxonomy" id="166011"/>
    <lineage>
        <taxon>Eukaryota</taxon>
        <taxon>Metazoa</taxon>
        <taxon>Ecdysozoa</taxon>
        <taxon>Nematoda</taxon>
        <taxon>Chromadorea</taxon>
        <taxon>Rhabditida</taxon>
        <taxon>Tylenchina</taxon>
        <taxon>Tylenchomorpha</taxon>
        <taxon>Sphaerularioidea</taxon>
        <taxon>Anguinidae</taxon>
        <taxon>Anguininae</taxon>
        <taxon>Ditylenchus</taxon>
    </lineage>
</organism>
<protein>
    <submittedName>
        <fullName evidence="2">Uncharacterized protein</fullName>
    </submittedName>
</protein>
<dbReference type="AlphaFoldDB" id="A0A915DRA0"/>
<evidence type="ECO:0000313" key="2">
    <source>
        <dbReference type="WBParaSite" id="jg22812"/>
    </source>
</evidence>